<gene>
    <name evidence="2" type="ORF">AMECASPLE_016824</name>
</gene>
<dbReference type="Proteomes" id="UP001469553">
    <property type="component" value="Unassembled WGS sequence"/>
</dbReference>
<accession>A0ABV1ABW7</accession>
<dbReference type="EMBL" id="JAHRIP010085877">
    <property type="protein sequence ID" value="MEQ2314913.1"/>
    <property type="molecule type" value="Genomic_DNA"/>
</dbReference>
<keyword evidence="3" id="KW-1185">Reference proteome</keyword>
<proteinExistence type="predicted"/>
<evidence type="ECO:0000313" key="2">
    <source>
        <dbReference type="EMBL" id="MEQ2314913.1"/>
    </source>
</evidence>
<feature type="region of interest" description="Disordered" evidence="1">
    <location>
        <begin position="81"/>
        <end position="119"/>
    </location>
</feature>
<evidence type="ECO:0000313" key="3">
    <source>
        <dbReference type="Proteomes" id="UP001469553"/>
    </source>
</evidence>
<name>A0ABV1ABW7_9TELE</name>
<reference evidence="2 3" key="1">
    <citation type="submission" date="2021-06" db="EMBL/GenBank/DDBJ databases">
        <authorList>
            <person name="Palmer J.M."/>
        </authorList>
    </citation>
    <scope>NUCLEOTIDE SEQUENCE [LARGE SCALE GENOMIC DNA]</scope>
    <source>
        <strain evidence="2 3">AS_MEX2019</strain>
        <tissue evidence="2">Muscle</tissue>
    </source>
</reference>
<evidence type="ECO:0000256" key="1">
    <source>
        <dbReference type="SAM" id="MobiDB-lite"/>
    </source>
</evidence>
<protein>
    <submittedName>
        <fullName evidence="2">Uncharacterized protein</fullName>
    </submittedName>
</protein>
<comment type="caution">
    <text evidence="2">The sequence shown here is derived from an EMBL/GenBank/DDBJ whole genome shotgun (WGS) entry which is preliminary data.</text>
</comment>
<sequence length="177" mass="19810">MWVRSLTKTMTEYSGQQDPAEALKRTLSEHSSQILPHDSSLRSLAEQQRQTNVQPEQIALMLQHTLISQISTTAEGAKASPVSQQLPHLRDVTSPNPVKYSGEADQAPRMPNLTPYPDNSPRMILRKNLHPFCLPIGLLVHLHGKKRISSPELNVMSPTLELGPRTELLCLRLFVHA</sequence>
<organism evidence="2 3">
    <name type="scientific">Ameca splendens</name>
    <dbReference type="NCBI Taxonomy" id="208324"/>
    <lineage>
        <taxon>Eukaryota</taxon>
        <taxon>Metazoa</taxon>
        <taxon>Chordata</taxon>
        <taxon>Craniata</taxon>
        <taxon>Vertebrata</taxon>
        <taxon>Euteleostomi</taxon>
        <taxon>Actinopterygii</taxon>
        <taxon>Neopterygii</taxon>
        <taxon>Teleostei</taxon>
        <taxon>Neoteleostei</taxon>
        <taxon>Acanthomorphata</taxon>
        <taxon>Ovalentaria</taxon>
        <taxon>Atherinomorphae</taxon>
        <taxon>Cyprinodontiformes</taxon>
        <taxon>Goodeidae</taxon>
        <taxon>Ameca</taxon>
    </lineage>
</organism>